<dbReference type="InterPro" id="IPR036565">
    <property type="entry name" value="Mur-like_cat_sf"/>
</dbReference>
<dbReference type="InterPro" id="IPR004101">
    <property type="entry name" value="Mur_ligase_C"/>
</dbReference>
<dbReference type="GO" id="GO:0051301">
    <property type="term" value="P:cell division"/>
    <property type="evidence" value="ECO:0007669"/>
    <property type="project" value="UniProtKB-KW"/>
</dbReference>
<keyword evidence="7 8" id="KW-0132">Cell division</keyword>
<dbReference type="NCBIfam" id="TIGR01087">
    <property type="entry name" value="murD"/>
    <property type="match status" value="1"/>
</dbReference>
<dbReference type="SUPFAM" id="SSF53244">
    <property type="entry name" value="MurD-like peptide ligases, peptide-binding domain"/>
    <property type="match status" value="1"/>
</dbReference>
<dbReference type="GO" id="GO:0008764">
    <property type="term" value="F:UDP-N-acetylmuramoylalanine-D-glutamate ligase activity"/>
    <property type="evidence" value="ECO:0007669"/>
    <property type="project" value="UniProtKB-UniRule"/>
</dbReference>
<keyword evidence="7 8" id="KW-0131">Cell cycle</keyword>
<feature type="domain" description="Mur ligase central" evidence="11">
    <location>
        <begin position="118"/>
        <end position="314"/>
    </location>
</feature>
<evidence type="ECO:0000313" key="12">
    <source>
        <dbReference type="EMBL" id="HGU32378.1"/>
    </source>
</evidence>
<gene>
    <name evidence="7 12" type="primary">murD</name>
    <name evidence="12" type="ORF">ENS29_05935</name>
</gene>
<evidence type="ECO:0000259" key="10">
    <source>
        <dbReference type="Pfam" id="PF02875"/>
    </source>
</evidence>
<dbReference type="InterPro" id="IPR013221">
    <property type="entry name" value="Mur_ligase_cen"/>
</dbReference>
<dbReference type="GO" id="GO:0005737">
    <property type="term" value="C:cytoplasm"/>
    <property type="evidence" value="ECO:0007669"/>
    <property type="project" value="UniProtKB-SubCell"/>
</dbReference>
<keyword evidence="6 7" id="KW-0067">ATP-binding</keyword>
<keyword evidence="7 8" id="KW-0961">Cell wall biogenesis/degradation</keyword>
<comment type="subcellular location">
    <subcellularLocation>
        <location evidence="1 7 8">Cytoplasm</location>
    </subcellularLocation>
</comment>
<keyword evidence="5 7" id="KW-0547">Nucleotide-binding</keyword>
<comment type="caution">
    <text evidence="12">The sequence shown here is derived from an EMBL/GenBank/DDBJ whole genome shotgun (WGS) entry which is preliminary data.</text>
</comment>
<dbReference type="GO" id="GO:0071555">
    <property type="term" value="P:cell wall organization"/>
    <property type="evidence" value="ECO:0007669"/>
    <property type="project" value="UniProtKB-KW"/>
</dbReference>
<keyword evidence="9" id="KW-0812">Transmembrane</keyword>
<dbReference type="AlphaFoldDB" id="A0A7C4RSP7"/>
<dbReference type="Gene3D" id="3.40.50.720">
    <property type="entry name" value="NAD(P)-binding Rossmann-like Domain"/>
    <property type="match status" value="1"/>
</dbReference>
<dbReference type="GO" id="GO:0009252">
    <property type="term" value="P:peptidoglycan biosynthetic process"/>
    <property type="evidence" value="ECO:0007669"/>
    <property type="project" value="UniProtKB-UniRule"/>
</dbReference>
<keyword evidence="4 7" id="KW-0436">Ligase</keyword>
<dbReference type="GO" id="GO:0008360">
    <property type="term" value="P:regulation of cell shape"/>
    <property type="evidence" value="ECO:0007669"/>
    <property type="project" value="UniProtKB-KW"/>
</dbReference>
<evidence type="ECO:0000256" key="1">
    <source>
        <dbReference type="ARBA" id="ARBA00004496"/>
    </source>
</evidence>
<evidence type="ECO:0000259" key="11">
    <source>
        <dbReference type="Pfam" id="PF08245"/>
    </source>
</evidence>
<feature type="transmembrane region" description="Helical" evidence="9">
    <location>
        <begin position="12"/>
        <end position="30"/>
    </location>
</feature>
<evidence type="ECO:0000256" key="5">
    <source>
        <dbReference type="ARBA" id="ARBA00022741"/>
    </source>
</evidence>
<dbReference type="InterPro" id="IPR005762">
    <property type="entry name" value="MurD"/>
</dbReference>
<dbReference type="UniPathway" id="UPA00219"/>
<dbReference type="Pfam" id="PF08245">
    <property type="entry name" value="Mur_ligase_M"/>
    <property type="match status" value="1"/>
</dbReference>
<feature type="binding site" evidence="7">
    <location>
        <begin position="120"/>
        <end position="126"/>
    </location>
    <ligand>
        <name>ATP</name>
        <dbReference type="ChEBI" id="CHEBI:30616"/>
    </ligand>
</feature>
<organism evidence="12">
    <name type="scientific">Desulfatirhabdium butyrativorans</name>
    <dbReference type="NCBI Taxonomy" id="340467"/>
    <lineage>
        <taxon>Bacteria</taxon>
        <taxon>Pseudomonadati</taxon>
        <taxon>Thermodesulfobacteriota</taxon>
        <taxon>Desulfobacteria</taxon>
        <taxon>Desulfobacterales</taxon>
        <taxon>Desulfatirhabdiaceae</taxon>
        <taxon>Desulfatirhabdium</taxon>
    </lineage>
</organism>
<evidence type="ECO:0000256" key="8">
    <source>
        <dbReference type="RuleBase" id="RU003664"/>
    </source>
</evidence>
<dbReference type="GO" id="GO:0005524">
    <property type="term" value="F:ATP binding"/>
    <property type="evidence" value="ECO:0007669"/>
    <property type="project" value="UniProtKB-UniRule"/>
</dbReference>
<dbReference type="HAMAP" id="MF_00639">
    <property type="entry name" value="MurD"/>
    <property type="match status" value="1"/>
</dbReference>
<keyword evidence="9" id="KW-1133">Transmembrane helix</keyword>
<comment type="function">
    <text evidence="7 8">Cell wall formation. Catalyzes the addition of glutamate to the nucleotide precursor UDP-N-acetylmuramoyl-L-alanine (UMA).</text>
</comment>
<dbReference type="SUPFAM" id="SSF51984">
    <property type="entry name" value="MurCD N-terminal domain"/>
    <property type="match status" value="1"/>
</dbReference>
<dbReference type="SUPFAM" id="SSF53623">
    <property type="entry name" value="MurD-like peptide ligases, catalytic domain"/>
    <property type="match status" value="1"/>
</dbReference>
<dbReference type="Pfam" id="PF21799">
    <property type="entry name" value="MurD-like_N"/>
    <property type="match status" value="1"/>
</dbReference>
<dbReference type="Pfam" id="PF02875">
    <property type="entry name" value="Mur_ligase_C"/>
    <property type="match status" value="1"/>
</dbReference>
<comment type="similarity">
    <text evidence="7">Belongs to the MurCDEF family.</text>
</comment>
<evidence type="ECO:0000256" key="3">
    <source>
        <dbReference type="ARBA" id="ARBA00022490"/>
    </source>
</evidence>
<evidence type="ECO:0000256" key="6">
    <source>
        <dbReference type="ARBA" id="ARBA00022840"/>
    </source>
</evidence>
<evidence type="ECO:0000256" key="9">
    <source>
        <dbReference type="SAM" id="Phobius"/>
    </source>
</evidence>
<dbReference type="EMBL" id="DSUH01000133">
    <property type="protein sequence ID" value="HGU32378.1"/>
    <property type="molecule type" value="Genomic_DNA"/>
</dbReference>
<keyword evidence="3 7" id="KW-0963">Cytoplasm</keyword>
<accession>A0A7C4RSP7</accession>
<dbReference type="Gene3D" id="3.90.190.20">
    <property type="entry name" value="Mur ligase, C-terminal domain"/>
    <property type="match status" value="1"/>
</dbReference>
<evidence type="ECO:0000256" key="2">
    <source>
        <dbReference type="ARBA" id="ARBA00004752"/>
    </source>
</evidence>
<comment type="catalytic activity">
    <reaction evidence="7 8">
        <text>UDP-N-acetyl-alpha-D-muramoyl-L-alanine + D-glutamate + ATP = UDP-N-acetyl-alpha-D-muramoyl-L-alanyl-D-glutamate + ADP + phosphate + H(+)</text>
        <dbReference type="Rhea" id="RHEA:16429"/>
        <dbReference type="ChEBI" id="CHEBI:15378"/>
        <dbReference type="ChEBI" id="CHEBI:29986"/>
        <dbReference type="ChEBI" id="CHEBI:30616"/>
        <dbReference type="ChEBI" id="CHEBI:43474"/>
        <dbReference type="ChEBI" id="CHEBI:83898"/>
        <dbReference type="ChEBI" id="CHEBI:83900"/>
        <dbReference type="ChEBI" id="CHEBI:456216"/>
        <dbReference type="EC" id="6.3.2.9"/>
    </reaction>
</comment>
<dbReference type="InterPro" id="IPR036615">
    <property type="entry name" value="Mur_ligase_C_dom_sf"/>
</dbReference>
<evidence type="ECO:0000256" key="7">
    <source>
        <dbReference type="HAMAP-Rule" id="MF_00639"/>
    </source>
</evidence>
<dbReference type="PANTHER" id="PTHR43692:SF1">
    <property type="entry name" value="UDP-N-ACETYLMURAMOYLALANINE--D-GLUTAMATE LIGASE"/>
    <property type="match status" value="1"/>
</dbReference>
<dbReference type="EC" id="6.3.2.9" evidence="7 8"/>
<keyword evidence="7 8" id="KW-0573">Peptidoglycan synthesis</keyword>
<protein>
    <recommendedName>
        <fullName evidence="7 8">UDP-N-acetylmuramoylalanine--D-glutamate ligase</fullName>
        <ecNumber evidence="7 8">6.3.2.9</ecNumber>
    </recommendedName>
    <alternativeName>
        <fullName evidence="7">D-glutamic acid-adding enzyme</fullName>
    </alternativeName>
    <alternativeName>
        <fullName evidence="7">UDP-N-acetylmuramoyl-L-alanyl-D-glutamate synthetase</fullName>
    </alternativeName>
</protein>
<comment type="pathway">
    <text evidence="2 7 8">Cell wall biogenesis; peptidoglycan biosynthesis.</text>
</comment>
<sequence length="476" mass="52553">MVPMDIDVENRRFAVVGLGLSGAAVCRFLLRRNARVFATDLSMDPAVKKTAEELRGLGADVLLGHHSDEVFRSADAIVISPGVPHTLGPFEEARRRGVPVLGEIELAARFVSRPILAITGTNGKTTVTTLIGDILRRSGQRVFVGGNIGNPLIEWVDRNEPVDWIVLEVSSFQLDTSETFRPDIGVLLNITEDHLDRYASMEAYAASKFRLFRRQRAEDWAVLNAGDAFVRQFADTVGSRRLWYNVSQAEAEEGARVTDSGILWRIPDEMLEAVEKRSGFRLRDPIDPWFRVDRKDIGLPGRHNVENVAASILACMAAGASEEAVRDAIRTFTGLSHRMTQVDVIDGVTFVDDSKATNVDAVVRALEGYDRNVVILLGGRDKMSPFERLRDAVSEHVRHAVVIGEAAGAIEEAIRDLVPVHRASSMEEAVTIGFRLARPGDVVLLSPACASFDMFTSYAHRGQVFCEAVRRLGHDR</sequence>
<proteinExistence type="inferred from homology"/>
<name>A0A7C4RSP7_9BACT</name>
<feature type="domain" description="Mur ligase C-terminal" evidence="10">
    <location>
        <begin position="337"/>
        <end position="449"/>
    </location>
</feature>
<reference evidence="12" key="1">
    <citation type="journal article" date="2020" name="mSystems">
        <title>Genome- and Community-Level Interaction Insights into Carbon Utilization and Element Cycling Functions of Hydrothermarchaeota in Hydrothermal Sediment.</title>
        <authorList>
            <person name="Zhou Z."/>
            <person name="Liu Y."/>
            <person name="Xu W."/>
            <person name="Pan J."/>
            <person name="Luo Z.H."/>
            <person name="Li M."/>
        </authorList>
    </citation>
    <scope>NUCLEOTIDE SEQUENCE [LARGE SCALE GENOMIC DNA]</scope>
    <source>
        <strain evidence="12">SpSt-477</strain>
    </source>
</reference>
<dbReference type="PANTHER" id="PTHR43692">
    <property type="entry name" value="UDP-N-ACETYLMURAMOYLALANINE--D-GLUTAMATE LIGASE"/>
    <property type="match status" value="1"/>
</dbReference>
<dbReference type="Gene3D" id="3.40.1190.10">
    <property type="entry name" value="Mur-like, catalytic domain"/>
    <property type="match status" value="1"/>
</dbReference>
<keyword evidence="9" id="KW-0472">Membrane</keyword>
<evidence type="ECO:0000256" key="4">
    <source>
        <dbReference type="ARBA" id="ARBA00022598"/>
    </source>
</evidence>
<keyword evidence="7 8" id="KW-0133">Cell shape</keyword>